<dbReference type="InParanoid" id="A0A395JP57"/>
<protein>
    <submittedName>
        <fullName evidence="1">Uncharacterized protein</fullName>
    </submittedName>
</protein>
<sequence length="76" mass="8641">MQDTLSRLSNVKRKRASLTIKAKKKVPMQHGHYRAMSTNDTFSASGLVVNYDATPHIVMEPFLLFVKCDPYIADEQ</sequence>
<dbReference type="AlphaFoldDB" id="A0A395JP57"/>
<keyword evidence="2" id="KW-1185">Reference proteome</keyword>
<comment type="caution">
    <text evidence="1">The sequence shown here is derived from an EMBL/GenBank/DDBJ whole genome shotgun (WGS) entry which is preliminary data.</text>
</comment>
<accession>A0A395JP57</accession>
<dbReference type="Proteomes" id="UP000253083">
    <property type="component" value="Unassembled WGS sequence"/>
</dbReference>
<gene>
    <name evidence="1" type="ORF">DFR28_1021007</name>
</gene>
<proteinExistence type="predicted"/>
<name>A0A395JP57_9GAMM</name>
<reference evidence="1 2" key="1">
    <citation type="submission" date="2018-06" db="EMBL/GenBank/DDBJ databases">
        <title>Genomic Encyclopedia of Type Strains, Phase IV (KMG-IV): sequencing the most valuable type-strain genomes for metagenomic binning, comparative biology and taxonomic classification.</title>
        <authorList>
            <person name="Goeker M."/>
        </authorList>
    </citation>
    <scope>NUCLEOTIDE SEQUENCE [LARGE SCALE GENOMIC DNA]</scope>
    <source>
        <strain evidence="1 2">DSM 24032</strain>
    </source>
</reference>
<organism evidence="1 2">
    <name type="scientific">Arenicella xantha</name>
    <dbReference type="NCBI Taxonomy" id="644221"/>
    <lineage>
        <taxon>Bacteria</taxon>
        <taxon>Pseudomonadati</taxon>
        <taxon>Pseudomonadota</taxon>
        <taxon>Gammaproteobacteria</taxon>
        <taxon>Arenicellales</taxon>
        <taxon>Arenicellaceae</taxon>
        <taxon>Arenicella</taxon>
    </lineage>
</organism>
<dbReference type="EMBL" id="QNRT01000002">
    <property type="protein sequence ID" value="RBP51577.1"/>
    <property type="molecule type" value="Genomic_DNA"/>
</dbReference>
<evidence type="ECO:0000313" key="2">
    <source>
        <dbReference type="Proteomes" id="UP000253083"/>
    </source>
</evidence>
<evidence type="ECO:0000313" key="1">
    <source>
        <dbReference type="EMBL" id="RBP51577.1"/>
    </source>
</evidence>